<evidence type="ECO:0000313" key="2">
    <source>
        <dbReference type="Proteomes" id="UP001150238"/>
    </source>
</evidence>
<dbReference type="SUPFAM" id="SSF52540">
    <property type="entry name" value="P-loop containing nucleoside triphosphate hydrolases"/>
    <property type="match status" value="1"/>
</dbReference>
<evidence type="ECO:0008006" key="3">
    <source>
        <dbReference type="Google" id="ProtNLM"/>
    </source>
</evidence>
<evidence type="ECO:0000313" key="1">
    <source>
        <dbReference type="EMBL" id="KAJ4493481.1"/>
    </source>
</evidence>
<dbReference type="Proteomes" id="UP001150238">
    <property type="component" value="Unassembled WGS sequence"/>
</dbReference>
<dbReference type="Gene3D" id="3.40.50.300">
    <property type="entry name" value="P-loop containing nucleotide triphosphate hydrolases"/>
    <property type="match status" value="1"/>
</dbReference>
<comment type="caution">
    <text evidence="1">The sequence shown here is derived from an EMBL/GenBank/DDBJ whole genome shotgun (WGS) entry which is preliminary data.</text>
</comment>
<accession>A0A9W9B057</accession>
<organism evidence="1 2">
    <name type="scientific">Lentinula lateritia</name>
    <dbReference type="NCBI Taxonomy" id="40482"/>
    <lineage>
        <taxon>Eukaryota</taxon>
        <taxon>Fungi</taxon>
        <taxon>Dikarya</taxon>
        <taxon>Basidiomycota</taxon>
        <taxon>Agaricomycotina</taxon>
        <taxon>Agaricomycetes</taxon>
        <taxon>Agaricomycetidae</taxon>
        <taxon>Agaricales</taxon>
        <taxon>Marasmiineae</taxon>
        <taxon>Omphalotaceae</taxon>
        <taxon>Lentinula</taxon>
    </lineage>
</organism>
<feature type="non-terminal residue" evidence="1">
    <location>
        <position position="101"/>
    </location>
</feature>
<dbReference type="AlphaFoldDB" id="A0A9W9B057"/>
<dbReference type="Pfam" id="PF13604">
    <property type="entry name" value="AAA_30"/>
    <property type="match status" value="1"/>
</dbReference>
<reference evidence="1" key="2">
    <citation type="journal article" date="2023" name="Proc. Natl. Acad. Sci. U.S.A.">
        <title>A global phylogenomic analysis of the shiitake genus Lentinula.</title>
        <authorList>
            <person name="Sierra-Patev S."/>
            <person name="Min B."/>
            <person name="Naranjo-Ortiz M."/>
            <person name="Looney B."/>
            <person name="Konkel Z."/>
            <person name="Slot J.C."/>
            <person name="Sakamoto Y."/>
            <person name="Steenwyk J.L."/>
            <person name="Rokas A."/>
            <person name="Carro J."/>
            <person name="Camarero S."/>
            <person name="Ferreira P."/>
            <person name="Molpeceres G."/>
            <person name="Ruiz-Duenas F.J."/>
            <person name="Serrano A."/>
            <person name="Henrissat B."/>
            <person name="Drula E."/>
            <person name="Hughes K.W."/>
            <person name="Mata J.L."/>
            <person name="Ishikawa N.K."/>
            <person name="Vargas-Isla R."/>
            <person name="Ushijima S."/>
            <person name="Smith C.A."/>
            <person name="Donoghue J."/>
            <person name="Ahrendt S."/>
            <person name="Andreopoulos W."/>
            <person name="He G."/>
            <person name="LaButti K."/>
            <person name="Lipzen A."/>
            <person name="Ng V."/>
            <person name="Riley R."/>
            <person name="Sandor L."/>
            <person name="Barry K."/>
            <person name="Martinez A.T."/>
            <person name="Xiao Y."/>
            <person name="Gibbons J.G."/>
            <person name="Terashima K."/>
            <person name="Grigoriev I.V."/>
            <person name="Hibbett D."/>
        </authorList>
    </citation>
    <scope>NUCLEOTIDE SEQUENCE</scope>
    <source>
        <strain evidence="1">Sp2 HRB7682 ss15</strain>
    </source>
</reference>
<dbReference type="InterPro" id="IPR027417">
    <property type="entry name" value="P-loop_NTPase"/>
</dbReference>
<reference evidence="1" key="1">
    <citation type="submission" date="2022-08" db="EMBL/GenBank/DDBJ databases">
        <authorList>
            <consortium name="DOE Joint Genome Institute"/>
            <person name="Min B."/>
            <person name="Riley R."/>
            <person name="Sierra-Patev S."/>
            <person name="Naranjo-Ortiz M."/>
            <person name="Looney B."/>
            <person name="Konkel Z."/>
            <person name="Slot J.C."/>
            <person name="Sakamoto Y."/>
            <person name="Steenwyk J.L."/>
            <person name="Rokas A."/>
            <person name="Carro J."/>
            <person name="Camarero S."/>
            <person name="Ferreira P."/>
            <person name="Molpeceres G."/>
            <person name="Ruiz-Duenas F.J."/>
            <person name="Serrano A."/>
            <person name="Henrissat B."/>
            <person name="Drula E."/>
            <person name="Hughes K.W."/>
            <person name="Mata J.L."/>
            <person name="Ishikawa N.K."/>
            <person name="Vargas-Isla R."/>
            <person name="Ushijima S."/>
            <person name="Smith C.A."/>
            <person name="Ahrendt S."/>
            <person name="Andreopoulos W."/>
            <person name="He G."/>
            <person name="Labutti K."/>
            <person name="Lipzen A."/>
            <person name="Ng V."/>
            <person name="Sandor L."/>
            <person name="Barry K."/>
            <person name="Martinez A.T."/>
            <person name="Xiao Y."/>
            <person name="Gibbons J.G."/>
            <person name="Terashima K."/>
            <person name="Hibbett D.S."/>
            <person name="Grigoriev I.V."/>
        </authorList>
    </citation>
    <scope>NUCLEOTIDE SEQUENCE</scope>
    <source>
        <strain evidence="1">Sp2 HRB7682 ss15</strain>
    </source>
</reference>
<dbReference type="EMBL" id="JANVFS010000003">
    <property type="protein sequence ID" value="KAJ4493481.1"/>
    <property type="molecule type" value="Genomic_DNA"/>
</dbReference>
<gene>
    <name evidence="1" type="ORF">C8J55DRAFT_417271</name>
</gene>
<proteinExistence type="predicted"/>
<protein>
    <recommendedName>
        <fullName evidence="3">DNA helicase</fullName>
    </recommendedName>
</protein>
<name>A0A9W9B057_9AGAR</name>
<sequence>MQLKAKIARDFQLNDEQLIAFEIIASMIIFREILKIPEWIAKQALVMNLTGPGGTGKTHVICAVQKVMEYYGMDHTYQALAPTGNAASLVNGKTIHSGLNI</sequence>